<keyword evidence="2 5" id="KW-0456">Lyase</keyword>
<dbReference type="KEGG" id="ave:Arcve_1618"/>
<dbReference type="GO" id="GO:2001120">
    <property type="term" value="P:methanofuran biosynthetic process"/>
    <property type="evidence" value="ECO:0007669"/>
    <property type="project" value="UniProtKB-UniRule"/>
</dbReference>
<feature type="active site" description="Schiff-base intermediate with substrate" evidence="5 6">
    <location>
        <position position="27"/>
    </location>
</feature>
<evidence type="ECO:0000256" key="5">
    <source>
        <dbReference type="HAMAP-Rule" id="MF_00681"/>
    </source>
</evidence>
<comment type="similarity">
    <text evidence="5">Belongs to the MfnB family.</text>
</comment>
<sequence length="233" mass="24809">MLVLVSPADVQEAIESIEGGADIIDVKNPAEGSLGANYPWVIRDIAKVVKEHGKEVSATIGDMDFKPGTASLAAFAVASCGANYVKVGLYGVRRKDEAFKLVRAVVNAVNEFGSKVVVAGYADFRRIGSISPLELPEVVRNAGAHGVMVDTAVKDGSRLFDHMGVEELATFVELAHSNDLFCALAGSIQFEDIPVLKKLGADIVGVRTAVCENGRNSKIRRELVAKLVEVARS</sequence>
<comment type="function">
    <text evidence="1 5">Catalyzes the formation of 4-(hydroxymethyl)-2-furancarboxaldehyde phosphate (4-HFC-P) from two molecules of glyceraldehyde-3-P (GA-3-P).</text>
</comment>
<dbReference type="SUPFAM" id="SSF51366">
    <property type="entry name" value="Ribulose-phoshate binding barrel"/>
    <property type="match status" value="1"/>
</dbReference>
<protein>
    <recommendedName>
        <fullName evidence="5">(5-formylfuran-3-yl)methyl phosphate synthase</fullName>
        <ecNumber evidence="5">4.2.3.153</ecNumber>
    </recommendedName>
    <alternativeName>
        <fullName evidence="5">4-(hydroxymethyl)-2-furancarboxaldehyde-phosphate synthase</fullName>
        <shortName evidence="5">4-HFC-P synthase</shortName>
    </alternativeName>
</protein>
<evidence type="ECO:0000256" key="4">
    <source>
        <dbReference type="ARBA" id="ARBA00047628"/>
    </source>
</evidence>
<comment type="catalytic activity">
    <reaction evidence="4 5">
        <text>2 D-glyceraldehyde 3-phosphate = 4-(hydroxymethyl)-2-furancarboxaldehyde phosphate + phosphate + 2 H2O</text>
        <dbReference type="Rhea" id="RHEA:43536"/>
        <dbReference type="ChEBI" id="CHEBI:15377"/>
        <dbReference type="ChEBI" id="CHEBI:43474"/>
        <dbReference type="ChEBI" id="CHEBI:59776"/>
        <dbReference type="ChEBI" id="CHEBI:83407"/>
        <dbReference type="EC" id="4.2.3.153"/>
    </reaction>
</comment>
<dbReference type="Pfam" id="PF04476">
    <property type="entry name" value="4HFCP_synth"/>
    <property type="match status" value="1"/>
</dbReference>
<reference evidence="7 8" key="1">
    <citation type="submission" date="2011-03" db="EMBL/GenBank/DDBJ databases">
        <title>The complete genome of Archaeoglobus veneficus SNP6.</title>
        <authorList>
            <consortium name="US DOE Joint Genome Institute (JGI-PGF)"/>
            <person name="Lucas S."/>
            <person name="Copeland A."/>
            <person name="Lapidus A."/>
            <person name="Bruce D."/>
            <person name="Goodwin L."/>
            <person name="Pitluck S."/>
            <person name="Kyrpides N."/>
            <person name="Mavromatis K."/>
            <person name="Pagani I."/>
            <person name="Ivanova N."/>
            <person name="Mikhailova N."/>
            <person name="Lu M."/>
            <person name="Detter J.C."/>
            <person name="Tapia R."/>
            <person name="Han C."/>
            <person name="Land M."/>
            <person name="Hauser L."/>
            <person name="Markowitz V."/>
            <person name="Cheng J.-F."/>
            <person name="Hugenholtz P."/>
            <person name="Woyke T."/>
            <person name="Wu D."/>
            <person name="Spring S."/>
            <person name="Brambilla E."/>
            <person name="Klenk H.-P."/>
            <person name="Eisen J.A."/>
        </authorList>
    </citation>
    <scope>NUCLEOTIDE SEQUENCE [LARGE SCALE GENOMIC DNA]</scope>
    <source>
        <strain>SNP6</strain>
    </source>
</reference>
<dbReference type="InterPro" id="IPR007565">
    <property type="entry name" value="4HFCP_synth"/>
</dbReference>
<dbReference type="PIRSF" id="PIRSF015957">
    <property type="entry name" value="UCP015957"/>
    <property type="match status" value="1"/>
</dbReference>
<dbReference type="NCBIfam" id="NF002575">
    <property type="entry name" value="PRK02227.1-3"/>
    <property type="match status" value="1"/>
</dbReference>
<keyword evidence="3 5" id="KW-0704">Schiff base</keyword>
<gene>
    <name evidence="5" type="primary">mfnB</name>
    <name evidence="7" type="ordered locus">Arcve_1618</name>
</gene>
<evidence type="ECO:0000256" key="1">
    <source>
        <dbReference type="ARBA" id="ARBA00003810"/>
    </source>
</evidence>
<comment type="pathway">
    <text evidence="5">Cofactor biosynthesis; methanofuran biosynthesis.</text>
</comment>
<accession>F2KQ15</accession>
<dbReference type="HOGENOM" id="CLU_068659_0_0_2"/>
<feature type="active site" description="Proton acceptor" evidence="5 6">
    <location>
        <position position="86"/>
    </location>
</feature>
<dbReference type="UniPathway" id="UPA00080"/>
<dbReference type="InterPro" id="IPR035081">
    <property type="entry name" value="4HFCP_synth_arc"/>
</dbReference>
<dbReference type="GeneID" id="10394743"/>
<dbReference type="EC" id="4.2.3.153" evidence="5"/>
<evidence type="ECO:0000313" key="8">
    <source>
        <dbReference type="Proteomes" id="UP000008136"/>
    </source>
</evidence>
<dbReference type="Proteomes" id="UP000008136">
    <property type="component" value="Chromosome"/>
</dbReference>
<dbReference type="STRING" id="693661.Arcve_1618"/>
<evidence type="ECO:0000313" key="7">
    <source>
        <dbReference type="EMBL" id="AEA47618.1"/>
    </source>
</evidence>
<dbReference type="eggNOG" id="arCOG04482">
    <property type="taxonomic scope" value="Archaea"/>
</dbReference>
<evidence type="ECO:0000256" key="2">
    <source>
        <dbReference type="ARBA" id="ARBA00023239"/>
    </source>
</evidence>
<dbReference type="GO" id="GO:0016830">
    <property type="term" value="F:carbon-carbon lyase activity"/>
    <property type="evidence" value="ECO:0007669"/>
    <property type="project" value="UniProtKB-UniRule"/>
</dbReference>
<dbReference type="HAMAP" id="MF_00681">
    <property type="entry name" value="MfnB"/>
    <property type="match status" value="1"/>
</dbReference>
<keyword evidence="8" id="KW-1185">Reference proteome</keyword>
<dbReference type="OrthoDB" id="81473at2157"/>
<dbReference type="RefSeq" id="WP_013684274.1">
    <property type="nucleotide sequence ID" value="NC_015320.1"/>
</dbReference>
<dbReference type="InterPro" id="IPR011060">
    <property type="entry name" value="RibuloseP-bd_barrel"/>
</dbReference>
<organism evidence="7 8">
    <name type="scientific">Archaeoglobus veneficus (strain DSM 11195 / SNP6)</name>
    <dbReference type="NCBI Taxonomy" id="693661"/>
    <lineage>
        <taxon>Archaea</taxon>
        <taxon>Methanobacteriati</taxon>
        <taxon>Methanobacteriota</taxon>
        <taxon>Archaeoglobi</taxon>
        <taxon>Archaeoglobales</taxon>
        <taxon>Archaeoglobaceae</taxon>
        <taxon>Archaeoglobus</taxon>
    </lineage>
</organism>
<evidence type="ECO:0000256" key="6">
    <source>
        <dbReference type="PIRSR" id="PIRSR015957-1"/>
    </source>
</evidence>
<proteinExistence type="inferred from homology"/>
<dbReference type="EMBL" id="CP002588">
    <property type="protein sequence ID" value="AEA47618.1"/>
    <property type="molecule type" value="Genomic_DNA"/>
</dbReference>
<name>F2KQ15_ARCVS</name>
<evidence type="ECO:0000256" key="3">
    <source>
        <dbReference type="ARBA" id="ARBA00023270"/>
    </source>
</evidence>
<dbReference type="AlphaFoldDB" id="F2KQ15"/>